<keyword evidence="6 8" id="KW-0472">Membrane</keyword>
<dbReference type="RefSeq" id="WP_182618157.1">
    <property type="nucleotide sequence ID" value="NZ_BAAATF010000011.1"/>
</dbReference>
<evidence type="ECO:0000256" key="3">
    <source>
        <dbReference type="ARBA" id="ARBA00022692"/>
    </source>
</evidence>
<dbReference type="Pfam" id="PF18916">
    <property type="entry name" value="Lycopene_cyc"/>
    <property type="match status" value="1"/>
</dbReference>
<reference evidence="10 11" key="1">
    <citation type="submission" date="2020-07" db="EMBL/GenBank/DDBJ databases">
        <title>Sequencing the genomes of 1000 actinobacteria strains.</title>
        <authorList>
            <person name="Klenk H.-P."/>
        </authorList>
    </citation>
    <scope>NUCLEOTIDE SEQUENCE [LARGE SCALE GENOMIC DNA]</scope>
    <source>
        <strain evidence="10 11">DSM 44121</strain>
    </source>
</reference>
<name>A0A7W3PEY5_9MICO</name>
<evidence type="ECO:0000256" key="4">
    <source>
        <dbReference type="ARBA" id="ARBA00022746"/>
    </source>
</evidence>
<comment type="caution">
    <text evidence="10">The sequence shown here is derived from an EMBL/GenBank/DDBJ whole genome shotgun (WGS) entry which is preliminary data.</text>
</comment>
<evidence type="ECO:0000256" key="8">
    <source>
        <dbReference type="SAM" id="Phobius"/>
    </source>
</evidence>
<dbReference type="AlphaFoldDB" id="A0A7W3PEY5"/>
<dbReference type="NCBIfam" id="TIGR03462">
    <property type="entry name" value="CarR_dom_SF"/>
    <property type="match status" value="1"/>
</dbReference>
<evidence type="ECO:0000256" key="2">
    <source>
        <dbReference type="ARBA" id="ARBA00004829"/>
    </source>
</evidence>
<feature type="transmembrane region" description="Helical" evidence="8">
    <location>
        <begin position="87"/>
        <end position="104"/>
    </location>
</feature>
<keyword evidence="3 8" id="KW-0812">Transmembrane</keyword>
<sequence>MTYLLLTLVFLVIAVAAAAVALRVAARRTPTTADERPAPWRALVLAAVALFVLTAVFDNVMIASGLFAYSDAHISGLRVGLAPVEDFAYPLAGVILLPALWTLFGSRRAR</sequence>
<dbReference type="GO" id="GO:0016872">
    <property type="term" value="F:intramolecular lyase activity"/>
    <property type="evidence" value="ECO:0007669"/>
    <property type="project" value="InterPro"/>
</dbReference>
<comment type="subcellular location">
    <subcellularLocation>
        <location evidence="1">Membrane</location>
        <topology evidence="1">Multi-pass membrane protein</topology>
    </subcellularLocation>
</comment>
<evidence type="ECO:0000313" key="11">
    <source>
        <dbReference type="Proteomes" id="UP000540568"/>
    </source>
</evidence>
<protein>
    <submittedName>
        <fullName evidence="10">Lycopene cyclase domain-containing protein</fullName>
    </submittedName>
</protein>
<evidence type="ECO:0000256" key="7">
    <source>
        <dbReference type="ARBA" id="ARBA00023235"/>
    </source>
</evidence>
<evidence type="ECO:0000259" key="9">
    <source>
        <dbReference type="Pfam" id="PF18916"/>
    </source>
</evidence>
<evidence type="ECO:0000256" key="5">
    <source>
        <dbReference type="ARBA" id="ARBA00022989"/>
    </source>
</evidence>
<dbReference type="GO" id="GO:0045436">
    <property type="term" value="F:lycopene beta cyclase activity"/>
    <property type="evidence" value="ECO:0007669"/>
    <property type="project" value="UniProtKB-ARBA"/>
</dbReference>
<evidence type="ECO:0000313" key="10">
    <source>
        <dbReference type="EMBL" id="MBA8809368.1"/>
    </source>
</evidence>
<evidence type="ECO:0000256" key="6">
    <source>
        <dbReference type="ARBA" id="ARBA00023136"/>
    </source>
</evidence>
<dbReference type="GO" id="GO:0016117">
    <property type="term" value="P:carotenoid biosynthetic process"/>
    <property type="evidence" value="ECO:0007669"/>
    <property type="project" value="UniProtKB-KW"/>
</dbReference>
<accession>A0A7W3PEY5</accession>
<evidence type="ECO:0000256" key="1">
    <source>
        <dbReference type="ARBA" id="ARBA00004141"/>
    </source>
</evidence>
<feature type="domain" description="Lycopene cyclase" evidence="9">
    <location>
        <begin position="38"/>
        <end position="96"/>
    </location>
</feature>
<dbReference type="Proteomes" id="UP000540568">
    <property type="component" value="Unassembled WGS sequence"/>
</dbReference>
<keyword evidence="5 8" id="KW-1133">Transmembrane helix</keyword>
<comment type="pathway">
    <text evidence="2">Carotenoid biosynthesis.</text>
</comment>
<dbReference type="GO" id="GO:0016020">
    <property type="term" value="C:membrane"/>
    <property type="evidence" value="ECO:0007669"/>
    <property type="project" value="UniProtKB-SubCell"/>
</dbReference>
<dbReference type="InterPro" id="IPR017825">
    <property type="entry name" value="Lycopene_cyclase_dom"/>
</dbReference>
<feature type="transmembrane region" description="Helical" evidence="8">
    <location>
        <begin position="42"/>
        <end position="67"/>
    </location>
</feature>
<keyword evidence="4" id="KW-0125">Carotenoid biosynthesis</keyword>
<proteinExistence type="predicted"/>
<organism evidence="10 11">
    <name type="scientific">Promicromonospora sukumoe</name>
    <dbReference type="NCBI Taxonomy" id="88382"/>
    <lineage>
        <taxon>Bacteria</taxon>
        <taxon>Bacillati</taxon>
        <taxon>Actinomycetota</taxon>
        <taxon>Actinomycetes</taxon>
        <taxon>Micrococcales</taxon>
        <taxon>Promicromonosporaceae</taxon>
        <taxon>Promicromonospora</taxon>
    </lineage>
</organism>
<dbReference type="EMBL" id="JACGWV010000001">
    <property type="protein sequence ID" value="MBA8809368.1"/>
    <property type="molecule type" value="Genomic_DNA"/>
</dbReference>
<gene>
    <name evidence="10" type="ORF">FHX71_003310</name>
</gene>
<keyword evidence="11" id="KW-1185">Reference proteome</keyword>
<keyword evidence="7" id="KW-0413">Isomerase</keyword>